<dbReference type="Gene3D" id="3.40.50.300">
    <property type="entry name" value="P-loop containing nucleotide triphosphate hydrolases"/>
    <property type="match status" value="1"/>
</dbReference>
<dbReference type="SUPFAM" id="SSF52540">
    <property type="entry name" value="P-loop containing nucleoside triphosphate hydrolases"/>
    <property type="match status" value="1"/>
</dbReference>
<evidence type="ECO:0000313" key="3">
    <source>
        <dbReference type="Proteomes" id="UP000577362"/>
    </source>
</evidence>
<name>A0A840BZH0_9HYPH</name>
<reference evidence="2 3" key="1">
    <citation type="submission" date="2020-08" db="EMBL/GenBank/DDBJ databases">
        <title>Genomic Encyclopedia of Type Strains, Phase IV (KMG-IV): sequencing the most valuable type-strain genomes for metagenomic binning, comparative biology and taxonomic classification.</title>
        <authorList>
            <person name="Goeker M."/>
        </authorList>
    </citation>
    <scope>NUCLEOTIDE SEQUENCE [LARGE SCALE GENOMIC DNA]</scope>
    <source>
        <strain evidence="2 3">DSM 103737</strain>
    </source>
</reference>
<dbReference type="InterPro" id="IPR029063">
    <property type="entry name" value="SAM-dependent_MTases_sf"/>
</dbReference>
<dbReference type="GO" id="GO:0008168">
    <property type="term" value="F:methyltransferase activity"/>
    <property type="evidence" value="ECO:0007669"/>
    <property type="project" value="UniProtKB-KW"/>
</dbReference>
<dbReference type="Gene3D" id="3.40.50.150">
    <property type="entry name" value="Vaccinia Virus protein VP39"/>
    <property type="match status" value="1"/>
</dbReference>
<keyword evidence="2" id="KW-0489">Methyltransferase</keyword>
<dbReference type="SUPFAM" id="SSF53335">
    <property type="entry name" value="S-adenosyl-L-methionine-dependent methyltransferases"/>
    <property type="match status" value="1"/>
</dbReference>
<dbReference type="GO" id="GO:0032259">
    <property type="term" value="P:methylation"/>
    <property type="evidence" value="ECO:0007669"/>
    <property type="project" value="UniProtKB-KW"/>
</dbReference>
<protein>
    <submittedName>
        <fullName evidence="2">FkbM family methyltransferase</fullName>
    </submittedName>
</protein>
<dbReference type="PANTHER" id="PTHR34203">
    <property type="entry name" value="METHYLTRANSFERASE, FKBM FAMILY PROTEIN"/>
    <property type="match status" value="1"/>
</dbReference>
<sequence length="570" mass="62926">MVPPFGLLVARQRSGTGALGSLLDRQNHPQFYYLGEIFHPEGLGDRHNYFTHLVDYVREDPLNAMAQNAPQNFRRFLATFAGEGRTLLPDVKYDSLHSLNGPWHAPLARPWLLELARAEGAPIIHLTRKNLLEVFVSGLLAAANKIWHTADAADVRIRSAVVDIAKLLRFIDGMQREREVIEQWLDGHRPLVTLDYQEMFDAEGLLAREKADEIARAFAADPITQRKPSFVKQAPRSLAESIRNYDEVERALAGTPHAWMLTEDGAPPAPPAPAAIKGSPVKKFVFQNSALTINGHGVTMHSITAPWGEDDNLLGAMRQGSFDEPRSLAYWLFLVESAPQNAMVLDVGAYTGLFSLLTARARRDVLSIAFEPSSVTFGRLVYNIQLNGFNPRIVPCHLAAWKQEEILTLPHRYGFFSLCSGEKITQTQAVDHTETVKAVPLDSILQPARPDYLNAPQLAAIAERPVAAVKIDVEGVEPEVLEGARHLIAAYRPAFICETLDAAAQERLTAFFTSVGYAVIPIAGERNVLAVSEGRHAAFEREFAAWAERSGTAATIGGHVIEGSRFETEL</sequence>
<dbReference type="EMBL" id="JACIEN010000004">
    <property type="protein sequence ID" value="MBB4018574.1"/>
    <property type="molecule type" value="Genomic_DNA"/>
</dbReference>
<organism evidence="2 3">
    <name type="scientific">Chelatococcus caeni</name>
    <dbReference type="NCBI Taxonomy" id="1348468"/>
    <lineage>
        <taxon>Bacteria</taxon>
        <taxon>Pseudomonadati</taxon>
        <taxon>Pseudomonadota</taxon>
        <taxon>Alphaproteobacteria</taxon>
        <taxon>Hyphomicrobiales</taxon>
        <taxon>Chelatococcaceae</taxon>
        <taxon>Chelatococcus</taxon>
    </lineage>
</organism>
<evidence type="ECO:0000259" key="1">
    <source>
        <dbReference type="Pfam" id="PF05050"/>
    </source>
</evidence>
<keyword evidence="2" id="KW-0808">Transferase</keyword>
<dbReference type="Proteomes" id="UP000577362">
    <property type="component" value="Unassembled WGS sequence"/>
</dbReference>
<keyword evidence="3" id="KW-1185">Reference proteome</keyword>
<dbReference type="InterPro" id="IPR052514">
    <property type="entry name" value="SAM-dependent_MTase"/>
</dbReference>
<proteinExistence type="predicted"/>
<gene>
    <name evidence="2" type="ORF">GGR16_003621</name>
</gene>
<dbReference type="PANTHER" id="PTHR34203:SF15">
    <property type="entry name" value="SLL1173 PROTEIN"/>
    <property type="match status" value="1"/>
</dbReference>
<dbReference type="RefSeq" id="WP_183317474.1">
    <property type="nucleotide sequence ID" value="NZ_JACIEN010000004.1"/>
</dbReference>
<dbReference type="InterPro" id="IPR027417">
    <property type="entry name" value="P-loop_NTPase"/>
</dbReference>
<dbReference type="Pfam" id="PF05050">
    <property type="entry name" value="Methyltransf_21"/>
    <property type="match status" value="1"/>
</dbReference>
<evidence type="ECO:0000313" key="2">
    <source>
        <dbReference type="EMBL" id="MBB4018574.1"/>
    </source>
</evidence>
<accession>A0A840BZH0</accession>
<dbReference type="AlphaFoldDB" id="A0A840BZH0"/>
<feature type="domain" description="Methyltransferase FkbM" evidence="1">
    <location>
        <begin position="346"/>
        <end position="514"/>
    </location>
</feature>
<dbReference type="NCBIfam" id="TIGR01444">
    <property type="entry name" value="fkbM_fam"/>
    <property type="match status" value="1"/>
</dbReference>
<dbReference type="InterPro" id="IPR006342">
    <property type="entry name" value="FkbM_mtfrase"/>
</dbReference>
<comment type="caution">
    <text evidence="2">The sequence shown here is derived from an EMBL/GenBank/DDBJ whole genome shotgun (WGS) entry which is preliminary data.</text>
</comment>